<keyword evidence="3" id="KW-1185">Reference proteome</keyword>
<evidence type="ECO:0000259" key="1">
    <source>
        <dbReference type="Pfam" id="PF22936"/>
    </source>
</evidence>
<dbReference type="AlphaFoldDB" id="A0A9Q3HAR9"/>
<dbReference type="Proteomes" id="UP000765509">
    <property type="component" value="Unassembled WGS sequence"/>
</dbReference>
<evidence type="ECO:0000313" key="2">
    <source>
        <dbReference type="EMBL" id="MBW0495265.1"/>
    </source>
</evidence>
<protein>
    <recommendedName>
        <fullName evidence="1">Retrovirus-related Pol polyprotein from transposon TNT 1-94-like beta-barrel domain-containing protein</fullName>
    </recommendedName>
</protein>
<dbReference type="Pfam" id="PF22936">
    <property type="entry name" value="Pol_BBD"/>
    <property type="match status" value="1"/>
</dbReference>
<reference evidence="2" key="1">
    <citation type="submission" date="2021-03" db="EMBL/GenBank/DDBJ databases">
        <title>Draft genome sequence of rust myrtle Austropuccinia psidii MF-1, a brazilian biotype.</title>
        <authorList>
            <person name="Quecine M.C."/>
            <person name="Pachon D.M.R."/>
            <person name="Bonatelli M.L."/>
            <person name="Correr F.H."/>
            <person name="Franceschini L.M."/>
            <person name="Leite T.F."/>
            <person name="Margarido G.R.A."/>
            <person name="Almeida C.A."/>
            <person name="Ferrarezi J.A."/>
            <person name="Labate C.A."/>
        </authorList>
    </citation>
    <scope>NUCLEOTIDE SEQUENCE</scope>
    <source>
        <strain evidence="2">MF-1</strain>
    </source>
</reference>
<dbReference type="EMBL" id="AVOT02013003">
    <property type="protein sequence ID" value="MBW0495265.1"/>
    <property type="molecule type" value="Genomic_DNA"/>
</dbReference>
<accession>A0A9Q3HAR9</accession>
<proteinExistence type="predicted"/>
<dbReference type="OrthoDB" id="5598079at2759"/>
<dbReference type="InterPro" id="IPR054722">
    <property type="entry name" value="PolX-like_BBD"/>
</dbReference>
<comment type="caution">
    <text evidence="2">The sequence shown here is derived from an EMBL/GenBank/DDBJ whole genome shotgun (WGS) entry which is preliminary data.</text>
</comment>
<sequence>MIELDEVSIVVPNELLSYSLLGKLGGNTHLSQFVETLILNEDIIEKPLAILSWLQHFSRHNSHNSGTQNKKETSSSALLTEYDKPYKIIFYCSQGKHNKQCTTHKKEECWAENPHLRPSRQDKRKRNNPKAHLPIAQALATIGGSKVPMHNQVVVDCGATHHMLNSPKFFPNSFEKIRSKVASGDSQRNFLAHGIGNAELKCNGQILHLKNLLFVPKLKCNLISMLELFSDQITIQQTDNSFSLSSNKKVLLQGEICDSLMYITFDLPQTFLILGDGNLWHCHLGHPGHTVLKNLGLPDQEGSCLTWQANKSHQLPFLRHFESARYPLDTIHIDVVGPITPESISGF</sequence>
<feature type="domain" description="Retrovirus-related Pol polyprotein from transposon TNT 1-94-like beta-barrel" evidence="1">
    <location>
        <begin position="154"/>
        <end position="228"/>
    </location>
</feature>
<name>A0A9Q3HAR9_9BASI</name>
<gene>
    <name evidence="2" type="ORF">O181_034980</name>
</gene>
<organism evidence="2 3">
    <name type="scientific">Austropuccinia psidii MF-1</name>
    <dbReference type="NCBI Taxonomy" id="1389203"/>
    <lineage>
        <taxon>Eukaryota</taxon>
        <taxon>Fungi</taxon>
        <taxon>Dikarya</taxon>
        <taxon>Basidiomycota</taxon>
        <taxon>Pucciniomycotina</taxon>
        <taxon>Pucciniomycetes</taxon>
        <taxon>Pucciniales</taxon>
        <taxon>Sphaerophragmiaceae</taxon>
        <taxon>Austropuccinia</taxon>
    </lineage>
</organism>
<evidence type="ECO:0000313" key="3">
    <source>
        <dbReference type="Proteomes" id="UP000765509"/>
    </source>
</evidence>